<protein>
    <submittedName>
        <fullName evidence="1">Uncharacterized protein</fullName>
    </submittedName>
</protein>
<sequence length="195" mass="22379">DSLSAACVTLATTYLNHIVENFKKRFFCYMYNKLCEIYTDYKKGVIYDLIHEYVWELMVDGDPKWPKGIDLVSKSRVDTMIQSLKKDLPTSPTPENLSATPGSFIPFLATILSSVEDRFYQTSDEDQKPRLYSLLPVPSLRWKYVLMNAKALCSNVKGLKYSSGFAEEQRIFNSVFDLSCFGYKSLEDLTEAPRN</sequence>
<organism evidence="1 2">
    <name type="scientific">Rhizopus azygosporus</name>
    <name type="common">Rhizopus microsporus var. azygosporus</name>
    <dbReference type="NCBI Taxonomy" id="86630"/>
    <lineage>
        <taxon>Eukaryota</taxon>
        <taxon>Fungi</taxon>
        <taxon>Fungi incertae sedis</taxon>
        <taxon>Mucoromycota</taxon>
        <taxon>Mucoromycotina</taxon>
        <taxon>Mucoromycetes</taxon>
        <taxon>Mucorales</taxon>
        <taxon>Mucorineae</taxon>
        <taxon>Rhizopodaceae</taxon>
        <taxon>Rhizopus</taxon>
    </lineage>
</organism>
<comment type="caution">
    <text evidence="1">The sequence shown here is derived from an EMBL/GenBank/DDBJ whole genome shotgun (WGS) entry which is preliminary data.</text>
</comment>
<dbReference type="EMBL" id="PJQL01004450">
    <property type="protein sequence ID" value="RCH79512.1"/>
    <property type="molecule type" value="Genomic_DNA"/>
</dbReference>
<reference evidence="1 2" key="1">
    <citation type="journal article" date="2018" name="G3 (Bethesda)">
        <title>Phylogenetic and Phylogenomic Definition of Rhizopus Species.</title>
        <authorList>
            <person name="Gryganskyi A.P."/>
            <person name="Golan J."/>
            <person name="Dolatabadi S."/>
            <person name="Mondo S."/>
            <person name="Robb S."/>
            <person name="Idnurm A."/>
            <person name="Muszewska A."/>
            <person name="Steczkiewicz K."/>
            <person name="Masonjones S."/>
            <person name="Liao H.L."/>
            <person name="Gajdeczka M.T."/>
            <person name="Anike F."/>
            <person name="Vuek A."/>
            <person name="Anishchenko I.M."/>
            <person name="Voigt K."/>
            <person name="de Hoog G.S."/>
            <person name="Smith M.E."/>
            <person name="Heitman J."/>
            <person name="Vilgalys R."/>
            <person name="Stajich J.E."/>
        </authorList>
    </citation>
    <scope>NUCLEOTIDE SEQUENCE [LARGE SCALE GENOMIC DNA]</scope>
    <source>
        <strain evidence="1 2">CBS 357.93</strain>
    </source>
</reference>
<feature type="non-terminal residue" evidence="1">
    <location>
        <position position="195"/>
    </location>
</feature>
<dbReference type="OrthoDB" id="2285535at2759"/>
<proteinExistence type="predicted"/>
<gene>
    <name evidence="1" type="ORF">CU097_002810</name>
</gene>
<keyword evidence="2" id="KW-1185">Reference proteome</keyword>
<accession>A0A367IPC6</accession>
<dbReference type="STRING" id="86630.A0A367IPC6"/>
<evidence type="ECO:0000313" key="1">
    <source>
        <dbReference type="EMBL" id="RCH79512.1"/>
    </source>
</evidence>
<name>A0A367IPC6_RHIAZ</name>
<dbReference type="AlphaFoldDB" id="A0A367IPC6"/>
<evidence type="ECO:0000313" key="2">
    <source>
        <dbReference type="Proteomes" id="UP000252139"/>
    </source>
</evidence>
<dbReference type="Proteomes" id="UP000252139">
    <property type="component" value="Unassembled WGS sequence"/>
</dbReference>
<feature type="non-terminal residue" evidence="1">
    <location>
        <position position="1"/>
    </location>
</feature>